<comment type="similarity">
    <text evidence="11">Belongs to the glycosyl hydrolase 3 family. NagZ subfamily.</text>
</comment>
<dbReference type="InterPro" id="IPR017853">
    <property type="entry name" value="GH"/>
</dbReference>
<evidence type="ECO:0000256" key="2">
    <source>
        <dbReference type="ARBA" id="ARBA00022490"/>
    </source>
</evidence>
<dbReference type="InterPro" id="IPR036962">
    <property type="entry name" value="Glyco_hydro_3_N_sf"/>
</dbReference>
<dbReference type="NCBIfam" id="NF003740">
    <property type="entry name" value="PRK05337.1"/>
    <property type="match status" value="1"/>
</dbReference>
<dbReference type="InterPro" id="IPR022956">
    <property type="entry name" value="Beta_hexosaminidase_bac"/>
</dbReference>
<dbReference type="UniPathway" id="UPA00544"/>
<keyword evidence="8 11" id="KW-0131">Cell cycle</keyword>
<accession>A0A370DXU6</accession>
<keyword evidence="6 11" id="KW-0573">Peptidoglycan synthesis</keyword>
<dbReference type="HAMAP" id="MF_00364">
    <property type="entry name" value="NagZ"/>
    <property type="match status" value="1"/>
</dbReference>
<feature type="domain" description="Glycoside hydrolase family 3 N-terminal" evidence="12">
    <location>
        <begin position="15"/>
        <end position="297"/>
    </location>
</feature>
<comment type="pathway">
    <text evidence="10 11">Cell wall biogenesis; peptidoglycan recycling.</text>
</comment>
<dbReference type="GO" id="GO:0005975">
    <property type="term" value="P:carbohydrate metabolic process"/>
    <property type="evidence" value="ECO:0007669"/>
    <property type="project" value="InterPro"/>
</dbReference>
<comment type="caution">
    <text evidence="13">The sequence shown here is derived from an EMBL/GenBank/DDBJ whole genome shotgun (WGS) entry which is preliminary data.</text>
</comment>
<evidence type="ECO:0000256" key="4">
    <source>
        <dbReference type="ARBA" id="ARBA00022801"/>
    </source>
</evidence>
<evidence type="ECO:0000256" key="3">
    <source>
        <dbReference type="ARBA" id="ARBA00022618"/>
    </source>
</evidence>
<dbReference type="EMBL" id="QFXD01000137">
    <property type="protein sequence ID" value="RDH91074.1"/>
    <property type="molecule type" value="Genomic_DNA"/>
</dbReference>
<dbReference type="PANTHER" id="PTHR30480:SF13">
    <property type="entry name" value="BETA-HEXOSAMINIDASE"/>
    <property type="match status" value="1"/>
</dbReference>
<dbReference type="GO" id="GO:0005737">
    <property type="term" value="C:cytoplasm"/>
    <property type="evidence" value="ECO:0007669"/>
    <property type="project" value="UniProtKB-SubCell"/>
</dbReference>
<feature type="binding site" evidence="11">
    <location>
        <position position="64"/>
    </location>
    <ligand>
        <name>substrate</name>
    </ligand>
</feature>
<dbReference type="PROSITE" id="PS00775">
    <property type="entry name" value="GLYCOSYL_HYDROL_F3"/>
    <property type="match status" value="1"/>
</dbReference>
<dbReference type="PANTHER" id="PTHR30480">
    <property type="entry name" value="BETA-HEXOSAMINIDASE-RELATED"/>
    <property type="match status" value="1"/>
</dbReference>
<dbReference type="SUPFAM" id="SSF51445">
    <property type="entry name" value="(Trans)glycosidases"/>
    <property type="match status" value="1"/>
</dbReference>
<protein>
    <recommendedName>
        <fullName evidence="11">Beta-hexosaminidase</fullName>
        <ecNumber evidence="11">3.2.1.52</ecNumber>
    </recommendedName>
    <alternativeName>
        <fullName evidence="11">Beta-N-acetylhexosaminidase</fullName>
    </alternativeName>
    <alternativeName>
        <fullName evidence="11">N-acetyl-beta-glucosaminidase</fullName>
    </alternativeName>
</protein>
<sequence length="349" mass="38323">MSLGPVMLDLSGGSLSPEDRERLLHPVTGGVILFTRNFETPGQLLELTSEIHALREPHLLISVDHEGGRVQRFRDGFTHLPPLAWYGEQYALNRKRGLKLAGQGGWLMAAELRAAGVDFSFAPVLDLGLGISQVIGDRAFSAEPEVVAQLSLSWIYGAREAGMASVGKHFPGHGGVEADSHLALPIDNRRLEDIQMGDLRPFERMIHFGLEAIMPAHVIYDRIDSELAGFSSFWLQDVLRKRLAFQGVIFSDDLSMAAAENAGSYADRALAALRAGCDMVLVCNNQDAAAEVLNSLKEYNDPAAHLRLIRMHGRGHFSRQELHMDPRWINAVKSLSAVEADTTLNLDLG</sequence>
<dbReference type="GO" id="GO:0004563">
    <property type="term" value="F:beta-N-acetylhexosaminidase activity"/>
    <property type="evidence" value="ECO:0007669"/>
    <property type="project" value="UniProtKB-UniRule"/>
</dbReference>
<dbReference type="GO" id="GO:0009252">
    <property type="term" value="P:peptidoglycan biosynthetic process"/>
    <property type="evidence" value="ECO:0007669"/>
    <property type="project" value="UniProtKB-KW"/>
</dbReference>
<dbReference type="GO" id="GO:0009254">
    <property type="term" value="P:peptidoglycan turnover"/>
    <property type="evidence" value="ECO:0007669"/>
    <property type="project" value="UniProtKB-UniRule"/>
</dbReference>
<keyword evidence="5 11" id="KW-0133">Cell shape</keyword>
<evidence type="ECO:0000259" key="12">
    <source>
        <dbReference type="Pfam" id="PF00933"/>
    </source>
</evidence>
<dbReference type="Proteomes" id="UP000255508">
    <property type="component" value="Unassembled WGS sequence"/>
</dbReference>
<dbReference type="AlphaFoldDB" id="A0A370DXU6"/>
<gene>
    <name evidence="11" type="primary">nagZ</name>
    <name evidence="13" type="ORF">DIZ79_07315</name>
</gene>
<dbReference type="Pfam" id="PF00933">
    <property type="entry name" value="Glyco_hydro_3"/>
    <property type="match status" value="1"/>
</dbReference>
<feature type="site" description="Important for catalytic activity" evidence="11">
    <location>
        <position position="179"/>
    </location>
</feature>
<feature type="binding site" evidence="11">
    <location>
        <position position="72"/>
    </location>
    <ligand>
        <name>substrate</name>
    </ligand>
</feature>
<feature type="binding site" evidence="11">
    <location>
        <begin position="168"/>
        <end position="169"/>
    </location>
    <ligand>
        <name>substrate</name>
    </ligand>
</feature>
<dbReference type="GO" id="GO:0051301">
    <property type="term" value="P:cell division"/>
    <property type="evidence" value="ECO:0007669"/>
    <property type="project" value="UniProtKB-KW"/>
</dbReference>
<dbReference type="InterPro" id="IPR001764">
    <property type="entry name" value="Glyco_hydro_3_N"/>
</dbReference>
<evidence type="ECO:0000256" key="8">
    <source>
        <dbReference type="ARBA" id="ARBA00023306"/>
    </source>
</evidence>
<feature type="binding site" evidence="11">
    <location>
        <position position="138"/>
    </location>
    <ligand>
        <name>substrate</name>
    </ligand>
</feature>
<dbReference type="FunFam" id="3.20.20.300:FF:000001">
    <property type="entry name" value="Beta-hexosaminidase"/>
    <property type="match status" value="1"/>
</dbReference>
<proteinExistence type="inferred from homology"/>
<dbReference type="Gene3D" id="3.20.20.300">
    <property type="entry name" value="Glycoside hydrolase, family 3, N-terminal domain"/>
    <property type="match status" value="1"/>
</dbReference>
<reference evidence="13 14" key="1">
    <citation type="journal article" date="2018" name="ISME J.">
        <title>Endosymbiont genomes yield clues of tubeworm success.</title>
        <authorList>
            <person name="Li Y."/>
            <person name="Liles M.R."/>
            <person name="Halanych K.M."/>
        </authorList>
    </citation>
    <scope>NUCLEOTIDE SEQUENCE [LARGE SCALE GENOMIC DNA]</scope>
    <source>
        <strain evidence="13">A1422</strain>
    </source>
</reference>
<keyword evidence="4 11" id="KW-0378">Hydrolase</keyword>
<evidence type="ECO:0000256" key="1">
    <source>
        <dbReference type="ARBA" id="ARBA00001231"/>
    </source>
</evidence>
<comment type="catalytic activity">
    <reaction evidence="1 11">
        <text>Hydrolysis of terminal non-reducing N-acetyl-D-hexosamine residues in N-acetyl-beta-D-hexosaminides.</text>
        <dbReference type="EC" id="3.2.1.52"/>
    </reaction>
</comment>
<name>A0A370DXU6_9GAMM</name>
<dbReference type="GO" id="GO:0071555">
    <property type="term" value="P:cell wall organization"/>
    <property type="evidence" value="ECO:0007669"/>
    <property type="project" value="UniProtKB-KW"/>
</dbReference>
<evidence type="ECO:0000256" key="5">
    <source>
        <dbReference type="ARBA" id="ARBA00022960"/>
    </source>
</evidence>
<evidence type="ECO:0000313" key="13">
    <source>
        <dbReference type="EMBL" id="RDH91074.1"/>
    </source>
</evidence>
<feature type="active site" description="Proton donor/acceptor" evidence="11">
    <location>
        <position position="181"/>
    </location>
</feature>
<evidence type="ECO:0000256" key="10">
    <source>
        <dbReference type="ARBA" id="ARBA00037880"/>
    </source>
</evidence>
<keyword evidence="7 11" id="KW-0326">Glycosidase</keyword>
<dbReference type="InterPro" id="IPR050226">
    <property type="entry name" value="NagZ_Beta-hexosaminidase"/>
</dbReference>
<organism evidence="13 14">
    <name type="scientific">endosymbiont of Lamellibrachia luymesi</name>
    <dbReference type="NCBI Taxonomy" id="2200907"/>
    <lineage>
        <taxon>Bacteria</taxon>
        <taxon>Pseudomonadati</taxon>
        <taxon>Pseudomonadota</taxon>
        <taxon>Gammaproteobacteria</taxon>
        <taxon>sulfur-oxidizing symbionts</taxon>
    </lineage>
</organism>
<feature type="active site" description="Nucleophile" evidence="11">
    <location>
        <position position="252"/>
    </location>
</feature>
<comment type="subcellular location">
    <subcellularLocation>
        <location evidence="11">Cytoplasm</location>
    </subcellularLocation>
</comment>
<dbReference type="EC" id="3.2.1.52" evidence="11"/>
<evidence type="ECO:0000313" key="14">
    <source>
        <dbReference type="Proteomes" id="UP000255508"/>
    </source>
</evidence>
<comment type="function">
    <text evidence="11">Plays a role in peptidoglycan recycling by cleaving the terminal beta-1,4-linked N-acetylglucosamine (GlcNAc) from peptide-linked peptidoglycan fragments, giving rise to free GlcNAc, anhydro-N-acetylmuramic acid and anhydro-N-acetylmuramic acid-linked peptides.</text>
</comment>
<dbReference type="GO" id="GO:0008360">
    <property type="term" value="P:regulation of cell shape"/>
    <property type="evidence" value="ECO:0007669"/>
    <property type="project" value="UniProtKB-KW"/>
</dbReference>
<dbReference type="InterPro" id="IPR019800">
    <property type="entry name" value="Glyco_hydro_3_AS"/>
</dbReference>
<evidence type="ECO:0000256" key="11">
    <source>
        <dbReference type="HAMAP-Rule" id="MF_00364"/>
    </source>
</evidence>
<evidence type="ECO:0000256" key="6">
    <source>
        <dbReference type="ARBA" id="ARBA00022984"/>
    </source>
</evidence>
<evidence type="ECO:0000256" key="9">
    <source>
        <dbReference type="ARBA" id="ARBA00023316"/>
    </source>
</evidence>
<keyword evidence="2 11" id="KW-0963">Cytoplasm</keyword>
<keyword evidence="9 11" id="KW-0961">Cell wall biogenesis/degradation</keyword>
<evidence type="ECO:0000256" key="7">
    <source>
        <dbReference type="ARBA" id="ARBA00023295"/>
    </source>
</evidence>
<keyword evidence="3 11" id="KW-0132">Cell division</keyword>